<evidence type="ECO:0000313" key="4">
    <source>
        <dbReference type="EMBL" id="ALC80209.1"/>
    </source>
</evidence>
<dbReference type="NCBIfam" id="TIGR01426">
    <property type="entry name" value="MGT"/>
    <property type="match status" value="1"/>
</dbReference>
<dbReference type="AlphaFoldDB" id="A0A0M4FNL4"/>
<reference evidence="5" key="1">
    <citation type="submission" date="2015-08" db="EMBL/GenBank/DDBJ databases">
        <title>Genome sequencing project for genomic taxonomy and phylogenomics of Bacillus-like bacteria.</title>
        <authorList>
            <person name="Liu B."/>
            <person name="Wang J."/>
            <person name="Zhu Y."/>
            <person name="Liu G."/>
            <person name="Chen Q."/>
            <person name="Chen Z."/>
            <person name="Lan J."/>
            <person name="Che J."/>
            <person name="Ge C."/>
            <person name="Shi H."/>
            <person name="Pan Z."/>
            <person name="Liu X."/>
        </authorList>
    </citation>
    <scope>NUCLEOTIDE SEQUENCE [LARGE SCALE GENOMIC DNA]</scope>
    <source>
        <strain evidence="5">FJAT-4402</strain>
    </source>
</reference>
<dbReference type="EMBL" id="CP012600">
    <property type="protein sequence ID" value="ALC80209.1"/>
    <property type="molecule type" value="Genomic_DNA"/>
</dbReference>
<dbReference type="GO" id="GO:0008194">
    <property type="term" value="F:UDP-glycosyltransferase activity"/>
    <property type="evidence" value="ECO:0007669"/>
    <property type="project" value="InterPro"/>
</dbReference>
<keyword evidence="3 4" id="KW-0808">Transferase</keyword>
<evidence type="ECO:0000256" key="2">
    <source>
        <dbReference type="ARBA" id="ARBA00022676"/>
    </source>
</evidence>
<evidence type="ECO:0000256" key="1">
    <source>
        <dbReference type="ARBA" id="ARBA00009995"/>
    </source>
</evidence>
<dbReference type="InterPro" id="IPR002213">
    <property type="entry name" value="UDP_glucos_trans"/>
</dbReference>
<dbReference type="STRING" id="1441095.AM592_00295"/>
<dbReference type="GO" id="GO:0016758">
    <property type="term" value="F:hexosyltransferase activity"/>
    <property type="evidence" value="ECO:0007669"/>
    <property type="project" value="InterPro"/>
</dbReference>
<dbReference type="PATRIC" id="fig|1441095.3.peg.66"/>
<protein>
    <submittedName>
        <fullName evidence="4">Glycosyl transferase family 1</fullName>
    </submittedName>
</protein>
<dbReference type="InterPro" id="IPR006326">
    <property type="entry name" value="UDPGT_MGT-like"/>
</dbReference>
<gene>
    <name evidence="4" type="ORF">AM592_00295</name>
</gene>
<reference evidence="4 5" key="2">
    <citation type="journal article" date="2016" name="Int. J. Syst. Evol. Microbiol.">
        <title>Bacillus gobiensis sp. nov., isolated from a soil sample.</title>
        <authorList>
            <person name="Liu B."/>
            <person name="Liu G.H."/>
            <person name="Cetin S."/>
            <person name="Schumann P."/>
            <person name="Pan Z.Z."/>
            <person name="Chen Q.Q."/>
        </authorList>
    </citation>
    <scope>NUCLEOTIDE SEQUENCE [LARGE SCALE GENOMIC DNA]</scope>
    <source>
        <strain evidence="4 5">FJAT-4402</strain>
    </source>
</reference>
<evidence type="ECO:0000313" key="5">
    <source>
        <dbReference type="Proteomes" id="UP000067625"/>
    </source>
</evidence>
<evidence type="ECO:0000256" key="3">
    <source>
        <dbReference type="ARBA" id="ARBA00022679"/>
    </source>
</evidence>
<dbReference type="CDD" id="cd03784">
    <property type="entry name" value="GT1_Gtf-like"/>
    <property type="match status" value="1"/>
</dbReference>
<dbReference type="PANTHER" id="PTHR48043:SF145">
    <property type="entry name" value="FI06409P-RELATED"/>
    <property type="match status" value="1"/>
</dbReference>
<keyword evidence="2" id="KW-0328">Glycosyltransferase</keyword>
<keyword evidence="5" id="KW-1185">Reference proteome</keyword>
<dbReference type="Pfam" id="PF00201">
    <property type="entry name" value="UDPGT"/>
    <property type="match status" value="1"/>
</dbReference>
<dbReference type="Proteomes" id="UP000067625">
    <property type="component" value="Chromosome"/>
</dbReference>
<dbReference type="PANTHER" id="PTHR48043">
    <property type="entry name" value="EG:EG0003.4 PROTEIN-RELATED"/>
    <property type="match status" value="1"/>
</dbReference>
<proteinExistence type="inferred from homology"/>
<dbReference type="RefSeq" id="WP_053601929.1">
    <property type="nucleotide sequence ID" value="NZ_CP012600.1"/>
</dbReference>
<dbReference type="InterPro" id="IPR050271">
    <property type="entry name" value="UDP-glycosyltransferase"/>
</dbReference>
<name>A0A0M4FNL4_9BACI</name>
<dbReference type="FunFam" id="3.40.50.2000:FF:000072">
    <property type="entry name" value="Glycosyl transferase"/>
    <property type="match status" value="1"/>
</dbReference>
<organism evidence="4 5">
    <name type="scientific">Bacillus gobiensis</name>
    <dbReference type="NCBI Taxonomy" id="1441095"/>
    <lineage>
        <taxon>Bacteria</taxon>
        <taxon>Bacillati</taxon>
        <taxon>Bacillota</taxon>
        <taxon>Bacilli</taxon>
        <taxon>Bacillales</taxon>
        <taxon>Bacillaceae</taxon>
        <taxon>Bacillus</taxon>
    </lineage>
</organism>
<comment type="similarity">
    <text evidence="1">Belongs to the UDP-glycosyltransferase family.</text>
</comment>
<dbReference type="OrthoDB" id="6620093at2"/>
<accession>A0A0M4FNL4</accession>
<sequence>MANILVIGFPAEGHTNPSLGVIEELISRGESVVYYGIEEYQTKIQKTGATFRNYYNFIENLDIAKRMSEEEPDDQDTLEFLCSFLEGYQVIIEEIMSEVANESYDYVLYDHHLFAGSIIADLLNLPKVSLCTTFAMNDQLATEMMPSRNIEPEQSPYYPLYQKLVKTFNEKYDVNIKSVLDVMSNPGDITLVFTSPYFQPHREMFDNEYKFNGPSIVKRKDIEDLSELESGEDKVVYFSMGTIFNQKLEIYDLCFEALKDFKGTVILSAGKQTDLTQFKNIPDNFIVKNYVPQLEVLKKADLFVTHGGMNSTSEGLYYDTPLVVIPMAVDQYMVADRVTELGAGKKLDKNDLTSQLLNETIQEVLSNPQYKKNAEKIGHSLRTAGGYKQAADEIYKFVSSSTKTLLK</sequence>
<dbReference type="Gene3D" id="3.40.50.2000">
    <property type="entry name" value="Glycogen Phosphorylase B"/>
    <property type="match status" value="2"/>
</dbReference>
<dbReference type="SUPFAM" id="SSF53756">
    <property type="entry name" value="UDP-Glycosyltransferase/glycogen phosphorylase"/>
    <property type="match status" value="1"/>
</dbReference>